<dbReference type="InterPro" id="IPR006683">
    <property type="entry name" value="Thioestr_dom"/>
</dbReference>
<keyword evidence="3" id="KW-1185">Reference proteome</keyword>
<dbReference type="SUPFAM" id="SSF54637">
    <property type="entry name" value="Thioesterase/thiol ester dehydrase-isomerase"/>
    <property type="match status" value="1"/>
</dbReference>
<dbReference type="RefSeq" id="WP_072558597.1">
    <property type="nucleotide sequence ID" value="NZ_CP018154.1"/>
</dbReference>
<evidence type="ECO:0000259" key="1">
    <source>
        <dbReference type="Pfam" id="PF03061"/>
    </source>
</evidence>
<evidence type="ECO:0000313" key="2">
    <source>
        <dbReference type="EMBL" id="APG61949.1"/>
    </source>
</evidence>
<dbReference type="Pfam" id="PF03061">
    <property type="entry name" value="4HBT"/>
    <property type="match status" value="1"/>
</dbReference>
<protein>
    <recommendedName>
        <fullName evidence="1">Thioesterase domain-containing protein</fullName>
    </recommendedName>
</protein>
<dbReference type="Proteomes" id="UP000242561">
    <property type="component" value="Chromosome"/>
</dbReference>
<dbReference type="KEGG" id="sphl:LPB140_02915"/>
<feature type="domain" description="Thioesterase" evidence="1">
    <location>
        <begin position="64"/>
        <end position="138"/>
    </location>
</feature>
<dbReference type="OrthoDB" id="5741080at2"/>
<organism evidence="2 3">
    <name type="scientific">Sphingorhabdus lutea</name>
    <dbReference type="NCBI Taxonomy" id="1913578"/>
    <lineage>
        <taxon>Bacteria</taxon>
        <taxon>Pseudomonadati</taxon>
        <taxon>Pseudomonadota</taxon>
        <taxon>Alphaproteobacteria</taxon>
        <taxon>Sphingomonadales</taxon>
        <taxon>Sphingomonadaceae</taxon>
        <taxon>Sphingorhabdus</taxon>
    </lineage>
</organism>
<dbReference type="STRING" id="1913578.LPB140_02915"/>
<dbReference type="CDD" id="cd03443">
    <property type="entry name" value="PaaI_thioesterase"/>
    <property type="match status" value="1"/>
</dbReference>
<dbReference type="Gene3D" id="3.10.129.10">
    <property type="entry name" value="Hotdog Thioesterase"/>
    <property type="match status" value="1"/>
</dbReference>
<name>A0A1L3JA06_9SPHN</name>
<proteinExistence type="predicted"/>
<accession>A0A1L3JA06</accession>
<dbReference type="AlphaFoldDB" id="A0A1L3JA06"/>
<sequence length="174" mass="19245">MEQSGDEPHFLSHKVAAEPGWYSWDMVDKDRYNQFLAPIRIKMGQDGIALVRMTPRIEHSNLGNMVHGGALLGFIDVALFAGCAIYRVGREGPSLTVDLQTIFIGAGKLDRDLFAKVEIMRETGRMIFIRGTIVQSDEDAAVGNGEIDEDKLTYLVASFSGIIKKTKAIWTDPA</sequence>
<gene>
    <name evidence="2" type="ORF">LPB140_02915</name>
</gene>
<reference evidence="2 3" key="1">
    <citation type="submission" date="2016-11" db="EMBL/GenBank/DDBJ databases">
        <title>Sphingorhabdus sp. LPB0140, isolated from marine environment.</title>
        <authorList>
            <person name="Kim E."/>
            <person name="Yi H."/>
        </authorList>
    </citation>
    <scope>NUCLEOTIDE SEQUENCE [LARGE SCALE GENOMIC DNA]</scope>
    <source>
        <strain evidence="2 3">LPB0140</strain>
    </source>
</reference>
<dbReference type="InterPro" id="IPR029069">
    <property type="entry name" value="HotDog_dom_sf"/>
</dbReference>
<dbReference type="GO" id="GO:0016790">
    <property type="term" value="F:thiolester hydrolase activity"/>
    <property type="evidence" value="ECO:0007669"/>
    <property type="project" value="UniProtKB-ARBA"/>
</dbReference>
<dbReference type="EMBL" id="CP018154">
    <property type="protein sequence ID" value="APG61949.1"/>
    <property type="molecule type" value="Genomic_DNA"/>
</dbReference>
<evidence type="ECO:0000313" key="3">
    <source>
        <dbReference type="Proteomes" id="UP000242561"/>
    </source>
</evidence>